<evidence type="ECO:0000259" key="3">
    <source>
        <dbReference type="Pfam" id="PF00149"/>
    </source>
</evidence>
<dbReference type="GO" id="GO:0046872">
    <property type="term" value="F:metal ion binding"/>
    <property type="evidence" value="ECO:0007669"/>
    <property type="project" value="InterPro"/>
</dbReference>
<proteinExistence type="inferred from homology"/>
<accession>A0A838ZT07</accession>
<feature type="signal peptide" evidence="2">
    <location>
        <begin position="1"/>
        <end position="27"/>
    </location>
</feature>
<dbReference type="InterPro" id="IPR004843">
    <property type="entry name" value="Calcineurin-like_PHP"/>
</dbReference>
<sequence>MENRRTFLKKAGAASLLTMMPVGNLLAEELNATQKITILHTNDQHSRIEPFEVSTDEKYSNKGGFSRRAALIQKIRQEEENVLLLDAGDVVQGTPYFNMFGGDLEYKLMSKMGYDVGTLGNHEFDNGLEGIQSRIQHAEFEIVIANYDFENTILENLFKPYKIIKKSGVKIGIFGVGVNLNGLVSKDAYREMKYLDPIEIAQEMSQKLREEEKCDLVICLSHIGYEYKHDETIVSDKHLAIKTSGIDLIIGGHTHTFLPQPEEFMNKEGKTVLYNQVGWAGLFLGRIDFYLQNGKIKQTTAYQLSDFEVDGKLG</sequence>
<comment type="caution">
    <text evidence="4">The sequence shown here is derived from an EMBL/GenBank/DDBJ whole genome shotgun (WGS) entry which is preliminary data.</text>
</comment>
<keyword evidence="2" id="KW-0547">Nucleotide-binding</keyword>
<dbReference type="InterPro" id="IPR006311">
    <property type="entry name" value="TAT_signal"/>
</dbReference>
<evidence type="ECO:0000313" key="4">
    <source>
        <dbReference type="EMBL" id="MBA5630111.1"/>
    </source>
</evidence>
<dbReference type="Gene3D" id="3.60.21.10">
    <property type="match status" value="1"/>
</dbReference>
<feature type="chain" id="PRO_5033111621" evidence="2">
    <location>
        <begin position="28"/>
        <end position="314"/>
    </location>
</feature>
<evidence type="ECO:0000313" key="5">
    <source>
        <dbReference type="Proteomes" id="UP000552241"/>
    </source>
</evidence>
<gene>
    <name evidence="4" type="ORF">HU137_10040</name>
</gene>
<dbReference type="Pfam" id="PF00149">
    <property type="entry name" value="Metallophos"/>
    <property type="match status" value="1"/>
</dbReference>
<dbReference type="GO" id="GO:0000166">
    <property type="term" value="F:nucleotide binding"/>
    <property type="evidence" value="ECO:0007669"/>
    <property type="project" value="UniProtKB-KW"/>
</dbReference>
<dbReference type="InterPro" id="IPR029052">
    <property type="entry name" value="Metallo-depent_PP-like"/>
</dbReference>
<dbReference type="PANTHER" id="PTHR11575">
    <property type="entry name" value="5'-NUCLEOTIDASE-RELATED"/>
    <property type="match status" value="1"/>
</dbReference>
<dbReference type="PRINTS" id="PR01607">
    <property type="entry name" value="APYRASEFAMLY"/>
</dbReference>
<dbReference type="InterPro" id="IPR006146">
    <property type="entry name" value="5'-Nucleotdase_CS"/>
</dbReference>
<evidence type="ECO:0000256" key="2">
    <source>
        <dbReference type="RuleBase" id="RU362119"/>
    </source>
</evidence>
<dbReference type="PROSITE" id="PS00785">
    <property type="entry name" value="5_NUCLEOTIDASE_1"/>
    <property type="match status" value="1"/>
</dbReference>
<dbReference type="SUPFAM" id="SSF56300">
    <property type="entry name" value="Metallo-dependent phosphatases"/>
    <property type="match status" value="1"/>
</dbReference>
<dbReference type="EMBL" id="JACDZE010000003">
    <property type="protein sequence ID" value="MBA5630111.1"/>
    <property type="molecule type" value="Genomic_DNA"/>
</dbReference>
<keyword evidence="5" id="KW-1185">Reference proteome</keyword>
<organism evidence="4 5">
    <name type="scientific">Moheibacter lacus</name>
    <dbReference type="NCBI Taxonomy" id="2745851"/>
    <lineage>
        <taxon>Bacteria</taxon>
        <taxon>Pseudomonadati</taxon>
        <taxon>Bacteroidota</taxon>
        <taxon>Flavobacteriia</taxon>
        <taxon>Flavobacteriales</taxon>
        <taxon>Weeksellaceae</taxon>
        <taxon>Moheibacter</taxon>
    </lineage>
</organism>
<dbReference type="AlphaFoldDB" id="A0A838ZT07"/>
<keyword evidence="2" id="KW-0732">Signal</keyword>
<dbReference type="PROSITE" id="PS51318">
    <property type="entry name" value="TAT"/>
    <property type="match status" value="1"/>
</dbReference>
<reference evidence="4 5" key="1">
    <citation type="submission" date="2020-07" db="EMBL/GenBank/DDBJ databases">
        <title>Moheibacter lacus sp. nov., a member of the family Flavobacteriaceae isolated from freshwater lake sediment.</title>
        <authorList>
            <person name="Liu Y."/>
        </authorList>
    </citation>
    <scope>NUCLEOTIDE SEQUENCE [LARGE SCALE GENOMIC DNA]</scope>
    <source>
        <strain evidence="4 5">BDHS18</strain>
    </source>
</reference>
<name>A0A838ZT07_9FLAO</name>
<dbReference type="InterPro" id="IPR006179">
    <property type="entry name" value="5_nucleotidase/apyrase"/>
</dbReference>
<evidence type="ECO:0000256" key="1">
    <source>
        <dbReference type="ARBA" id="ARBA00006654"/>
    </source>
</evidence>
<feature type="domain" description="Calcineurin-like phosphoesterase" evidence="3">
    <location>
        <begin position="37"/>
        <end position="256"/>
    </location>
</feature>
<keyword evidence="2" id="KW-0378">Hydrolase</keyword>
<dbReference type="GO" id="GO:0016788">
    <property type="term" value="F:hydrolase activity, acting on ester bonds"/>
    <property type="evidence" value="ECO:0007669"/>
    <property type="project" value="InterPro"/>
</dbReference>
<comment type="similarity">
    <text evidence="1 2">Belongs to the 5'-nucleotidase family.</text>
</comment>
<dbReference type="GO" id="GO:0009166">
    <property type="term" value="P:nucleotide catabolic process"/>
    <property type="evidence" value="ECO:0007669"/>
    <property type="project" value="InterPro"/>
</dbReference>
<dbReference type="PANTHER" id="PTHR11575:SF24">
    <property type="entry name" value="5'-NUCLEOTIDASE"/>
    <property type="match status" value="1"/>
</dbReference>
<dbReference type="RefSeq" id="WP_182043716.1">
    <property type="nucleotide sequence ID" value="NZ_JACDZE010000003.1"/>
</dbReference>
<protein>
    <submittedName>
        <fullName evidence="4">Metallophosphoesterase</fullName>
    </submittedName>
</protein>
<dbReference type="Proteomes" id="UP000552241">
    <property type="component" value="Unassembled WGS sequence"/>
</dbReference>
<dbReference type="PROSITE" id="PS00786">
    <property type="entry name" value="5_NUCLEOTIDASE_2"/>
    <property type="match status" value="1"/>
</dbReference>